<dbReference type="RefSeq" id="WP_198717804.1">
    <property type="nucleotide sequence ID" value="NZ_JAEILD010000007.1"/>
</dbReference>
<dbReference type="Proteomes" id="UP000614123">
    <property type="component" value="Unassembled WGS sequence"/>
</dbReference>
<evidence type="ECO:0000313" key="2">
    <source>
        <dbReference type="Proteomes" id="UP000614123"/>
    </source>
</evidence>
<reference evidence="1 2" key="1">
    <citation type="submission" date="2020-12" db="EMBL/GenBank/DDBJ databases">
        <title>Comparative genomic insights into the epidemiology and virulence of plant pathogenic Pseudomonads from Turkey.</title>
        <authorList>
            <person name="Dillon M."/>
            <person name="Ruiz-Bedoya T."/>
            <person name="Bendalovic-Torma C."/>
            <person name="Guttman K.M."/>
            <person name="Kwak H."/>
            <person name="Middleton M.A."/>
            <person name="Wang P.W."/>
            <person name="Horuz S."/>
            <person name="Aysan Y."/>
            <person name="Guttman D.S."/>
        </authorList>
    </citation>
    <scope>NUCLEOTIDE SEQUENCE [LARGE SCALE GENOMIC DNA]</scope>
    <source>
        <strain evidence="1 2">S4_EA_3a</strain>
    </source>
</reference>
<proteinExistence type="predicted"/>
<comment type="caution">
    <text evidence="1">The sequence shown here is derived from an EMBL/GenBank/DDBJ whole genome shotgun (WGS) entry which is preliminary data.</text>
</comment>
<keyword evidence="2" id="KW-1185">Reference proteome</keyword>
<evidence type="ECO:0000313" key="1">
    <source>
        <dbReference type="EMBL" id="MBI6647778.1"/>
    </source>
</evidence>
<organism evidence="1 2">
    <name type="scientific">Pseudomonas veronii</name>
    <dbReference type="NCBI Taxonomy" id="76761"/>
    <lineage>
        <taxon>Bacteria</taxon>
        <taxon>Pseudomonadati</taxon>
        <taxon>Pseudomonadota</taxon>
        <taxon>Gammaproteobacteria</taxon>
        <taxon>Pseudomonadales</taxon>
        <taxon>Pseudomonadaceae</taxon>
        <taxon>Pseudomonas</taxon>
    </lineage>
</organism>
<dbReference type="EMBL" id="JAEILD010000007">
    <property type="protein sequence ID" value="MBI6647778.1"/>
    <property type="molecule type" value="Genomic_DNA"/>
</dbReference>
<gene>
    <name evidence="1" type="ORF">YA0849_01915</name>
</gene>
<sequence>MTQSQILVVVSGDTPLPLPSDVRDIHLRFDDNIRKRCSVQPSMIC</sequence>
<protein>
    <submittedName>
        <fullName evidence="1">Uncharacterized protein</fullName>
    </submittedName>
</protein>
<name>A0ABS0V8E6_PSEVE</name>
<accession>A0ABS0V8E6</accession>